<comment type="caution">
    <text evidence="2">The sequence shown here is derived from an EMBL/GenBank/DDBJ whole genome shotgun (WGS) entry which is preliminary data.</text>
</comment>
<proteinExistence type="predicted"/>
<sequence length="485" mass="53745">MNNSTEKSSNSVLADVKSEECLKESAGFKDKKLNSEEVTIVSQLFEKPTIKTSDREAKDDIIKKQNHNTEMEHVNSPEEVREVEKTKETFKQTKKDLNISAEQSKSTISAFLEQQSSDSGKHEDVQETLLDKVQRWQDSCCQSGGTNSIASSASSKERLKKFNLGNAMVSTIYGSPQKNFDLTKEATPVTNSAISSEVHHRKQWEKPLENGLKKDQNCLSERNDGPWSLNCGMTIQQPILNPNQEFYNMLQRNAMFNFQQEQLESPSRSQNANNNHLGLNSTPVDCNADVLGMNVQYSAFDASGRFAGIYPQYQLLLNYLNPLGMLHSNIFMPPVGCNPIGSNFIPGLSNNIAGNIVPEITKDTSIPNSSPTNTDNSKEVPAMSQHAAENRISEMVPKNNDSYSKNAEIRKPSNTRDLSRVTAEEYCQIKDENVAQSATTAQSNPSQPLKSGYAPESMSDKMDYKGNPSASKTSSEKIAILCLMG</sequence>
<feature type="region of interest" description="Disordered" evidence="1">
    <location>
        <begin position="435"/>
        <end position="476"/>
    </location>
</feature>
<organism evidence="2 3">
    <name type="scientific">Trichonephila inaurata madagascariensis</name>
    <dbReference type="NCBI Taxonomy" id="2747483"/>
    <lineage>
        <taxon>Eukaryota</taxon>
        <taxon>Metazoa</taxon>
        <taxon>Ecdysozoa</taxon>
        <taxon>Arthropoda</taxon>
        <taxon>Chelicerata</taxon>
        <taxon>Arachnida</taxon>
        <taxon>Araneae</taxon>
        <taxon>Araneomorphae</taxon>
        <taxon>Entelegynae</taxon>
        <taxon>Araneoidea</taxon>
        <taxon>Nephilidae</taxon>
        <taxon>Trichonephila</taxon>
        <taxon>Trichonephila inaurata</taxon>
    </lineage>
</organism>
<feature type="region of interest" description="Disordered" evidence="1">
    <location>
        <begin position="397"/>
        <end position="420"/>
    </location>
</feature>
<feature type="region of interest" description="Disordered" evidence="1">
    <location>
        <begin position="362"/>
        <end position="381"/>
    </location>
</feature>
<gene>
    <name evidence="2" type="primary">AVEN_201297_1</name>
    <name evidence="2" type="ORF">TNIN_72941</name>
</gene>
<dbReference type="AlphaFoldDB" id="A0A8X6Y2H5"/>
<keyword evidence="3" id="KW-1185">Reference proteome</keyword>
<evidence type="ECO:0000313" key="2">
    <source>
        <dbReference type="EMBL" id="GFY64840.1"/>
    </source>
</evidence>
<evidence type="ECO:0000256" key="1">
    <source>
        <dbReference type="SAM" id="MobiDB-lite"/>
    </source>
</evidence>
<dbReference type="EMBL" id="BMAV01015426">
    <property type="protein sequence ID" value="GFY64840.1"/>
    <property type="molecule type" value="Genomic_DNA"/>
</dbReference>
<reference evidence="2" key="1">
    <citation type="submission" date="2020-08" db="EMBL/GenBank/DDBJ databases">
        <title>Multicomponent nature underlies the extraordinary mechanical properties of spider dragline silk.</title>
        <authorList>
            <person name="Kono N."/>
            <person name="Nakamura H."/>
            <person name="Mori M."/>
            <person name="Yoshida Y."/>
            <person name="Ohtoshi R."/>
            <person name="Malay A.D."/>
            <person name="Moran D.A.P."/>
            <person name="Tomita M."/>
            <person name="Numata K."/>
            <person name="Arakawa K."/>
        </authorList>
    </citation>
    <scope>NUCLEOTIDE SEQUENCE</scope>
</reference>
<protein>
    <submittedName>
        <fullName evidence="2">Uncharacterized protein</fullName>
    </submittedName>
</protein>
<feature type="compositionally biased region" description="Polar residues" evidence="1">
    <location>
        <begin position="435"/>
        <end position="449"/>
    </location>
</feature>
<accession>A0A8X6Y2H5</accession>
<evidence type="ECO:0000313" key="3">
    <source>
        <dbReference type="Proteomes" id="UP000886998"/>
    </source>
</evidence>
<feature type="compositionally biased region" description="Polar residues" evidence="1">
    <location>
        <begin position="363"/>
        <end position="375"/>
    </location>
</feature>
<name>A0A8X6Y2H5_9ARAC</name>
<dbReference type="Proteomes" id="UP000886998">
    <property type="component" value="Unassembled WGS sequence"/>
</dbReference>